<protein>
    <submittedName>
        <fullName evidence="2">Uncharacterized protein</fullName>
    </submittedName>
</protein>
<comment type="caution">
    <text evidence="2">The sequence shown here is derived from an EMBL/GenBank/DDBJ whole genome shotgun (WGS) entry which is preliminary data.</text>
</comment>
<dbReference type="Proteomes" id="UP001153269">
    <property type="component" value="Unassembled WGS sequence"/>
</dbReference>
<name>A0A9N7YNZ7_PLEPL</name>
<organism evidence="2 3">
    <name type="scientific">Pleuronectes platessa</name>
    <name type="common">European plaice</name>
    <dbReference type="NCBI Taxonomy" id="8262"/>
    <lineage>
        <taxon>Eukaryota</taxon>
        <taxon>Metazoa</taxon>
        <taxon>Chordata</taxon>
        <taxon>Craniata</taxon>
        <taxon>Vertebrata</taxon>
        <taxon>Euteleostomi</taxon>
        <taxon>Actinopterygii</taxon>
        <taxon>Neopterygii</taxon>
        <taxon>Teleostei</taxon>
        <taxon>Neoteleostei</taxon>
        <taxon>Acanthomorphata</taxon>
        <taxon>Carangaria</taxon>
        <taxon>Pleuronectiformes</taxon>
        <taxon>Pleuronectoidei</taxon>
        <taxon>Pleuronectidae</taxon>
        <taxon>Pleuronectes</taxon>
    </lineage>
</organism>
<feature type="region of interest" description="Disordered" evidence="1">
    <location>
        <begin position="19"/>
        <end position="66"/>
    </location>
</feature>
<feature type="compositionally biased region" description="Polar residues" evidence="1">
    <location>
        <begin position="53"/>
        <end position="65"/>
    </location>
</feature>
<evidence type="ECO:0000313" key="2">
    <source>
        <dbReference type="EMBL" id="CAB1431224.1"/>
    </source>
</evidence>
<reference evidence="2" key="1">
    <citation type="submission" date="2020-03" db="EMBL/GenBank/DDBJ databases">
        <authorList>
            <person name="Weist P."/>
        </authorList>
    </citation>
    <scope>NUCLEOTIDE SEQUENCE</scope>
</reference>
<dbReference type="EMBL" id="CADEAL010001320">
    <property type="protein sequence ID" value="CAB1431224.1"/>
    <property type="molecule type" value="Genomic_DNA"/>
</dbReference>
<evidence type="ECO:0000313" key="3">
    <source>
        <dbReference type="Proteomes" id="UP001153269"/>
    </source>
</evidence>
<sequence length="141" mass="16014">MSQHVIEVEINIIDNAVVSESQKTPSHPVKPCSKRKSTTPQSARRKPCADVSTAPSSPSRTSVMSETAAEELCELRSYYSKQLRRINYISHEHLGQQKEPGVLACIREPLRSLRLPRRVTIAETARSLWTRVSSRRKLLHR</sequence>
<evidence type="ECO:0000256" key="1">
    <source>
        <dbReference type="SAM" id="MobiDB-lite"/>
    </source>
</evidence>
<dbReference type="AlphaFoldDB" id="A0A9N7YNZ7"/>
<keyword evidence="3" id="KW-1185">Reference proteome</keyword>
<accession>A0A9N7YNZ7</accession>
<gene>
    <name evidence="2" type="ORF">PLEPLA_LOCUS19259</name>
</gene>
<proteinExistence type="predicted"/>